<dbReference type="Pfam" id="PF01288">
    <property type="entry name" value="HPPK"/>
    <property type="match status" value="1"/>
</dbReference>
<evidence type="ECO:0000256" key="1">
    <source>
        <dbReference type="ARBA" id="ARBA00005051"/>
    </source>
</evidence>
<evidence type="ECO:0000256" key="11">
    <source>
        <dbReference type="ARBA" id="ARBA00029766"/>
    </source>
</evidence>
<evidence type="ECO:0000256" key="6">
    <source>
        <dbReference type="ARBA" id="ARBA00022741"/>
    </source>
</evidence>
<dbReference type="GO" id="GO:0003848">
    <property type="term" value="F:2-amino-4-hydroxy-6-hydroxymethyldihydropteridine diphosphokinase activity"/>
    <property type="evidence" value="ECO:0007669"/>
    <property type="project" value="UniProtKB-EC"/>
</dbReference>
<sequence>MPVTSYAIAIGSNRPGAHGRPEAEVRAAVATLGTVIAMSPVIATPPLGPSSRRFANAVALLESAESPADLLARLKKIERGFGRRPGRRWGARVIDLDIVLWSGGIHAESGLTIPHPAFRTRRFVLDPLLALAPDWRDPVTGFTMRQLAARARAVDRRPRRS</sequence>
<dbReference type="PANTHER" id="PTHR43071">
    <property type="entry name" value="2-AMINO-4-HYDROXY-6-HYDROXYMETHYLDIHYDROPTERIDINE PYROPHOSPHOKINASE"/>
    <property type="match status" value="1"/>
</dbReference>
<keyword evidence="7" id="KW-0418">Kinase</keyword>
<evidence type="ECO:0000256" key="10">
    <source>
        <dbReference type="ARBA" id="ARBA00029409"/>
    </source>
</evidence>
<organism evidence="14 15">
    <name type="scientific">Sphingomonas oligophenolica</name>
    <dbReference type="NCBI Taxonomy" id="301154"/>
    <lineage>
        <taxon>Bacteria</taxon>
        <taxon>Pseudomonadati</taxon>
        <taxon>Pseudomonadota</taxon>
        <taxon>Alphaproteobacteria</taxon>
        <taxon>Sphingomonadales</taxon>
        <taxon>Sphingomonadaceae</taxon>
        <taxon>Sphingomonas</taxon>
    </lineage>
</organism>
<protein>
    <recommendedName>
        <fullName evidence="4">2-amino-4-hydroxy-6-hydroxymethyldihydropteridine pyrophosphokinase</fullName>
        <ecNumber evidence="3">2.7.6.3</ecNumber>
    </recommendedName>
    <alternativeName>
        <fullName evidence="11">6-hydroxymethyl-7,8-dihydropterin pyrophosphokinase</fullName>
    </alternativeName>
    <alternativeName>
        <fullName evidence="12">7,8-dihydro-6-hydroxymethylpterin-pyrophosphokinase</fullName>
    </alternativeName>
</protein>
<proteinExistence type="inferred from homology"/>
<evidence type="ECO:0000256" key="7">
    <source>
        <dbReference type="ARBA" id="ARBA00022777"/>
    </source>
</evidence>
<dbReference type="Gene3D" id="3.30.70.560">
    <property type="entry name" value="7,8-Dihydro-6-hydroxymethylpterin-pyrophosphokinase HPPK"/>
    <property type="match status" value="1"/>
</dbReference>
<keyword evidence="9" id="KW-0289">Folate biosynthesis</keyword>
<keyword evidence="15" id="KW-1185">Reference proteome</keyword>
<evidence type="ECO:0000313" key="14">
    <source>
        <dbReference type="EMBL" id="MEN2791155.1"/>
    </source>
</evidence>
<comment type="caution">
    <text evidence="14">The sequence shown here is derived from an EMBL/GenBank/DDBJ whole genome shotgun (WGS) entry which is preliminary data.</text>
</comment>
<dbReference type="EC" id="2.7.6.3" evidence="3"/>
<dbReference type="SUPFAM" id="SSF55083">
    <property type="entry name" value="6-hydroxymethyl-7,8-dihydropterin pyrophosphokinase, HPPK"/>
    <property type="match status" value="1"/>
</dbReference>
<reference evidence="14 15" key="1">
    <citation type="submission" date="2024-05" db="EMBL/GenBank/DDBJ databases">
        <authorList>
            <person name="Liu Q."/>
            <person name="Xin Y.-H."/>
        </authorList>
    </citation>
    <scope>NUCLEOTIDE SEQUENCE [LARGE SCALE GENOMIC DNA]</scope>
    <source>
        <strain evidence="14 15">CGMCC 1.10181</strain>
    </source>
</reference>
<comment type="similarity">
    <text evidence="2">Belongs to the HPPK family.</text>
</comment>
<evidence type="ECO:0000256" key="2">
    <source>
        <dbReference type="ARBA" id="ARBA00005810"/>
    </source>
</evidence>
<dbReference type="EMBL" id="JBDIME010000014">
    <property type="protein sequence ID" value="MEN2791155.1"/>
    <property type="molecule type" value="Genomic_DNA"/>
</dbReference>
<dbReference type="CDD" id="cd00483">
    <property type="entry name" value="HPPK"/>
    <property type="match status" value="1"/>
</dbReference>
<dbReference type="InterPro" id="IPR000550">
    <property type="entry name" value="Hppk"/>
</dbReference>
<accession>A0ABU9Y5S4</accession>
<evidence type="ECO:0000256" key="3">
    <source>
        <dbReference type="ARBA" id="ARBA00013253"/>
    </source>
</evidence>
<evidence type="ECO:0000313" key="15">
    <source>
        <dbReference type="Proteomes" id="UP001419910"/>
    </source>
</evidence>
<keyword evidence="6" id="KW-0547">Nucleotide-binding</keyword>
<name>A0ABU9Y5S4_9SPHN</name>
<dbReference type="RefSeq" id="WP_343888950.1">
    <property type="nucleotide sequence ID" value="NZ_BAAAEH010000014.1"/>
</dbReference>
<comment type="pathway">
    <text evidence="1">Cofactor biosynthesis; tetrahydrofolate biosynthesis; 2-amino-4-hydroxy-6-hydroxymethyl-7,8-dihydropteridine diphosphate from 7,8-dihydroneopterin triphosphate: step 4/4.</text>
</comment>
<comment type="function">
    <text evidence="10">Catalyzes the transfer of pyrophosphate from adenosine triphosphate (ATP) to 6-hydroxymethyl-7,8-dihydropterin, an enzymatic step in folate biosynthesis pathway.</text>
</comment>
<dbReference type="Proteomes" id="UP001419910">
    <property type="component" value="Unassembled WGS sequence"/>
</dbReference>
<evidence type="ECO:0000256" key="5">
    <source>
        <dbReference type="ARBA" id="ARBA00022679"/>
    </source>
</evidence>
<evidence type="ECO:0000256" key="12">
    <source>
        <dbReference type="ARBA" id="ARBA00033413"/>
    </source>
</evidence>
<dbReference type="PROSITE" id="PS00794">
    <property type="entry name" value="HPPK"/>
    <property type="match status" value="1"/>
</dbReference>
<dbReference type="InterPro" id="IPR035907">
    <property type="entry name" value="Hppk_sf"/>
</dbReference>
<gene>
    <name evidence="14" type="primary">folK</name>
    <name evidence="14" type="ORF">ABC974_16090</name>
</gene>
<keyword evidence="8" id="KW-0067">ATP-binding</keyword>
<keyword evidence="5 14" id="KW-0808">Transferase</keyword>
<evidence type="ECO:0000256" key="4">
    <source>
        <dbReference type="ARBA" id="ARBA00016218"/>
    </source>
</evidence>
<evidence type="ECO:0000256" key="8">
    <source>
        <dbReference type="ARBA" id="ARBA00022840"/>
    </source>
</evidence>
<dbReference type="NCBIfam" id="TIGR01498">
    <property type="entry name" value="folK"/>
    <property type="match status" value="1"/>
</dbReference>
<evidence type="ECO:0000256" key="9">
    <source>
        <dbReference type="ARBA" id="ARBA00022909"/>
    </source>
</evidence>
<dbReference type="PANTHER" id="PTHR43071:SF1">
    <property type="entry name" value="2-AMINO-4-HYDROXY-6-HYDROXYMETHYLDIHYDROPTERIDINE PYROPHOSPHOKINASE"/>
    <property type="match status" value="1"/>
</dbReference>
<evidence type="ECO:0000259" key="13">
    <source>
        <dbReference type="PROSITE" id="PS00794"/>
    </source>
</evidence>
<feature type="domain" description="7,8-dihydro-6-hydroxymethylpterin-pyrophosphokinase" evidence="13">
    <location>
        <begin position="88"/>
        <end position="99"/>
    </location>
</feature>